<keyword evidence="1" id="KW-1133">Transmembrane helix</keyword>
<dbReference type="RefSeq" id="WP_103357046.1">
    <property type="nucleotide sequence ID" value="NZ_CP113107.1"/>
</dbReference>
<dbReference type="OrthoDB" id="9933707at2"/>
<comment type="caution">
    <text evidence="2">The sequence shown here is derived from an EMBL/GenBank/DDBJ whole genome shotgun (WGS) entry which is preliminary data.</text>
</comment>
<reference evidence="2 3" key="1">
    <citation type="submission" date="2017-08" db="EMBL/GenBank/DDBJ databases">
        <title>Draft genome sequences of 64 type strains of genus Staph aureus.</title>
        <authorList>
            <person name="Cole K."/>
            <person name="Golubchik T."/>
            <person name="Russell J."/>
            <person name="Foster D."/>
            <person name="Llewelyn M."/>
            <person name="Wilson D."/>
            <person name="Crook D."/>
            <person name="Paul J."/>
        </authorList>
    </citation>
    <scope>NUCLEOTIDE SEQUENCE [LARGE SCALE GENOMIC DNA]</scope>
    <source>
        <strain evidence="2 3">DSM 21968</strain>
    </source>
</reference>
<feature type="transmembrane region" description="Helical" evidence="1">
    <location>
        <begin position="94"/>
        <end position="122"/>
    </location>
</feature>
<name>A0A2K3YY31_9STAP</name>
<feature type="transmembrane region" description="Helical" evidence="1">
    <location>
        <begin position="16"/>
        <end position="38"/>
    </location>
</feature>
<evidence type="ECO:0000313" key="3">
    <source>
        <dbReference type="Proteomes" id="UP000242752"/>
    </source>
</evidence>
<feature type="transmembrane region" description="Helical" evidence="1">
    <location>
        <begin position="134"/>
        <end position="155"/>
    </location>
</feature>
<keyword evidence="1" id="KW-0472">Membrane</keyword>
<gene>
    <name evidence="2" type="ORF">CD122_00380</name>
</gene>
<dbReference type="AlphaFoldDB" id="A0A2K3YY31"/>
<proteinExistence type="predicted"/>
<organism evidence="2 3">
    <name type="scientific">Staphylococcus rostri</name>
    <dbReference type="NCBI Taxonomy" id="522262"/>
    <lineage>
        <taxon>Bacteria</taxon>
        <taxon>Bacillati</taxon>
        <taxon>Bacillota</taxon>
        <taxon>Bacilli</taxon>
        <taxon>Bacillales</taxon>
        <taxon>Staphylococcaceae</taxon>
        <taxon>Staphylococcus</taxon>
    </lineage>
</organism>
<keyword evidence="3" id="KW-1185">Reference proteome</keyword>
<evidence type="ECO:0000256" key="1">
    <source>
        <dbReference type="SAM" id="Phobius"/>
    </source>
</evidence>
<feature type="transmembrane region" description="Helical" evidence="1">
    <location>
        <begin position="206"/>
        <end position="225"/>
    </location>
</feature>
<accession>A0A2K3YY31</accession>
<dbReference type="Pfam" id="PF12730">
    <property type="entry name" value="ABC2_membrane_4"/>
    <property type="match status" value="1"/>
</dbReference>
<dbReference type="Proteomes" id="UP000242752">
    <property type="component" value="Unassembled WGS sequence"/>
</dbReference>
<keyword evidence="1" id="KW-0812">Transmembrane</keyword>
<feature type="transmembrane region" description="Helical" evidence="1">
    <location>
        <begin position="162"/>
        <end position="186"/>
    </location>
</feature>
<evidence type="ECO:0000313" key="2">
    <source>
        <dbReference type="EMBL" id="PNZ30487.1"/>
    </source>
</evidence>
<protein>
    <submittedName>
        <fullName evidence="2">Uncharacterized protein</fullName>
    </submittedName>
</protein>
<sequence length="236" mass="27272">MLFLKMQFLKMKRTSIVPIMLGLPIVTVSLFACLAFFAKQTDLQLFRVTALQVFLELVLPLAMTLIVGLMFRIERRNHAFQNTVTYFKSLKTYYLLNFVFYVLIGVIMLLLGYLLYAASYVIFTQQLDLLNIDFVTLFMLLILTFLPIISFIYMLNYLFQGFVLPAVISFLLTVGNFFVGVIGIFASHLYFYSFLVFTLYTGYNKLILVVISLLLSIIFLIIGYVKFLKSMEKGQL</sequence>
<feature type="transmembrane region" description="Helical" evidence="1">
    <location>
        <begin position="50"/>
        <end position="73"/>
    </location>
</feature>
<dbReference type="EMBL" id="PPRF01000002">
    <property type="protein sequence ID" value="PNZ30487.1"/>
    <property type="molecule type" value="Genomic_DNA"/>
</dbReference>
<dbReference type="PROSITE" id="PS51257">
    <property type="entry name" value="PROKAR_LIPOPROTEIN"/>
    <property type="match status" value="1"/>
</dbReference>